<dbReference type="KEGG" id="bvo:Pan97_06380"/>
<dbReference type="Pfam" id="PF07394">
    <property type="entry name" value="DUF1501"/>
    <property type="match status" value="1"/>
</dbReference>
<organism evidence="1 2">
    <name type="scientific">Bremerella volcania</name>
    <dbReference type="NCBI Taxonomy" id="2527984"/>
    <lineage>
        <taxon>Bacteria</taxon>
        <taxon>Pseudomonadati</taxon>
        <taxon>Planctomycetota</taxon>
        <taxon>Planctomycetia</taxon>
        <taxon>Pirellulales</taxon>
        <taxon>Pirellulaceae</taxon>
        <taxon>Bremerella</taxon>
    </lineage>
</organism>
<dbReference type="InterPro" id="IPR006311">
    <property type="entry name" value="TAT_signal"/>
</dbReference>
<dbReference type="SUPFAM" id="SSF53649">
    <property type="entry name" value="Alkaline phosphatase-like"/>
    <property type="match status" value="1"/>
</dbReference>
<reference evidence="2" key="1">
    <citation type="submission" date="2019-02" db="EMBL/GenBank/DDBJ databases">
        <title>Deep-cultivation of Planctomycetes and their phenomic and genomic characterization uncovers novel biology.</title>
        <authorList>
            <person name="Wiegand S."/>
            <person name="Jogler M."/>
            <person name="Boedeker C."/>
            <person name="Pinto D."/>
            <person name="Vollmers J."/>
            <person name="Rivas-Marin E."/>
            <person name="Kohn T."/>
            <person name="Peeters S.H."/>
            <person name="Heuer A."/>
            <person name="Rast P."/>
            <person name="Oberbeckmann S."/>
            <person name="Bunk B."/>
            <person name="Jeske O."/>
            <person name="Meyerdierks A."/>
            <person name="Storesund J.E."/>
            <person name="Kallscheuer N."/>
            <person name="Luecker S."/>
            <person name="Lage O.M."/>
            <person name="Pohl T."/>
            <person name="Merkel B.J."/>
            <person name="Hornburger P."/>
            <person name="Mueller R.-W."/>
            <person name="Bruemmer F."/>
            <person name="Labrenz M."/>
            <person name="Spormann A.M."/>
            <person name="Op den Camp H."/>
            <person name="Overmann J."/>
            <person name="Amann R."/>
            <person name="Jetten M.S.M."/>
            <person name="Mascher T."/>
            <person name="Medema M.H."/>
            <person name="Devos D.P."/>
            <person name="Kaster A.-K."/>
            <person name="Ovreas L."/>
            <person name="Rohde M."/>
            <person name="Galperin M.Y."/>
            <person name="Jogler C."/>
        </authorList>
    </citation>
    <scope>NUCLEOTIDE SEQUENCE [LARGE SCALE GENOMIC DNA]</scope>
    <source>
        <strain evidence="2">Pan97</strain>
    </source>
</reference>
<name>A0A518C343_9BACT</name>
<accession>A0A518C343</accession>
<dbReference type="Proteomes" id="UP000318626">
    <property type="component" value="Chromosome"/>
</dbReference>
<dbReference type="PANTHER" id="PTHR43737:SF1">
    <property type="entry name" value="DUF1501 DOMAIN-CONTAINING PROTEIN"/>
    <property type="match status" value="1"/>
</dbReference>
<dbReference type="AlphaFoldDB" id="A0A518C343"/>
<evidence type="ECO:0008006" key="3">
    <source>
        <dbReference type="Google" id="ProtNLM"/>
    </source>
</evidence>
<dbReference type="OrthoDB" id="127333at2"/>
<dbReference type="PROSITE" id="PS51318">
    <property type="entry name" value="TAT"/>
    <property type="match status" value="1"/>
</dbReference>
<protein>
    <recommendedName>
        <fullName evidence="3">Sulfatase</fullName>
    </recommendedName>
</protein>
<dbReference type="InterPro" id="IPR010869">
    <property type="entry name" value="DUF1501"/>
</dbReference>
<dbReference type="PANTHER" id="PTHR43737">
    <property type="entry name" value="BLL7424 PROTEIN"/>
    <property type="match status" value="1"/>
</dbReference>
<keyword evidence="2" id="KW-1185">Reference proteome</keyword>
<proteinExistence type="predicted"/>
<sequence>MDRARIRRQFLKQMAAASTATMMAGAPRLVTANDAPVEHPAAKADSCILIWMAGGMAAPDTFDPKKYVPFEVGLPVADVESTFPAIDTNVDNIKISQGMENIAQVMDRATLIRSHVLPDLGSILHSRHQYHWHTGYVPPQTVACPHIGAWMAKVLGPLNPVMPAFINIGQRLEGVGEQEELKAFTTAGFFGSEFGPMNLPYPEQAAQSVRPPEGMKSERFANRNRLFQKLIDQSPQRNFIGDFQRESQLRSMENAYRLLSAKEREAFDISLEPKESYEKYDTGRFGRGCLLARRLVENGARFVEVTTEYVPFLNWDTHANGFTTLQRMKQEVDRPIAQLILDLESRGLLDRTLVILASEFSRDMIMEGKPGSNARDQATEKVDVLKELKHYGQHRHFTGGSCVAMWGGGVKKGQLYGKTANERPFVATENPISVTDLHATIFTAMGISPKTVYEVERRPFYATEDGKGKPVMDIFA</sequence>
<gene>
    <name evidence="1" type="ORF">Pan97_06380</name>
</gene>
<evidence type="ECO:0000313" key="2">
    <source>
        <dbReference type="Proteomes" id="UP000318626"/>
    </source>
</evidence>
<dbReference type="EMBL" id="CP036289">
    <property type="protein sequence ID" value="QDU73640.1"/>
    <property type="molecule type" value="Genomic_DNA"/>
</dbReference>
<dbReference type="RefSeq" id="WP_144970628.1">
    <property type="nucleotide sequence ID" value="NZ_CP036289.1"/>
</dbReference>
<dbReference type="InterPro" id="IPR017850">
    <property type="entry name" value="Alkaline_phosphatase_core_sf"/>
</dbReference>
<dbReference type="Gene3D" id="3.40.720.10">
    <property type="entry name" value="Alkaline Phosphatase, subunit A"/>
    <property type="match status" value="1"/>
</dbReference>
<evidence type="ECO:0000313" key="1">
    <source>
        <dbReference type="EMBL" id="QDU73640.1"/>
    </source>
</evidence>